<gene>
    <name evidence="1" type="ORF">E3O23_09015</name>
</gene>
<evidence type="ECO:0000313" key="2">
    <source>
        <dbReference type="Proteomes" id="UP000297866"/>
    </source>
</evidence>
<evidence type="ECO:0000313" key="1">
    <source>
        <dbReference type="EMBL" id="TFB51063.1"/>
    </source>
</evidence>
<protein>
    <submittedName>
        <fullName evidence="1">MarR family transcriptional regulator</fullName>
    </submittedName>
</protein>
<sequence length="290" mass="31172">MKVRQKTIYERDALQLLGSARERLLVVVPIASRGLIDAAKGNPRLGVASVADRRLIWNGEEIHSRDAARKSHASVAVPGRRRNPWGRWAIMRACILDGEPRSQIELARETGVTQSAVSKSNSALDGLIVRSAAGWRATDRSAPWDMFMAEYPGPGGVTTYWYGLDSVPEQSKAVVAAGTSAGVHVVSSGDSAADELAPWRVPARAVVYAKSGIALDKLGFAQTSGERATLQFAVPADHTIWATAAFWAQRTNMAAVDPVIAAWDVRRAGGPDADEAVERIRNLVLAGLRS</sequence>
<dbReference type="Proteomes" id="UP000297866">
    <property type="component" value="Unassembled WGS sequence"/>
</dbReference>
<accession>A0A4V3I6G3</accession>
<proteinExistence type="predicted"/>
<dbReference type="OrthoDB" id="3338463at2"/>
<name>A0A4V3I6G3_9MICO</name>
<comment type="caution">
    <text evidence="1">The sequence shown here is derived from an EMBL/GenBank/DDBJ whole genome shotgun (WGS) entry which is preliminary data.</text>
</comment>
<dbReference type="EMBL" id="SOEZ01000044">
    <property type="protein sequence ID" value="TFB51063.1"/>
    <property type="molecule type" value="Genomic_DNA"/>
</dbReference>
<reference evidence="1 2" key="1">
    <citation type="submission" date="2019-03" db="EMBL/GenBank/DDBJ databases">
        <title>Genomics of glacier-inhabiting Cryobacterium strains.</title>
        <authorList>
            <person name="Liu Q."/>
            <person name="Xin Y.-H."/>
        </authorList>
    </citation>
    <scope>NUCLEOTIDE SEQUENCE [LARGE SCALE GENOMIC DNA]</scope>
    <source>
        <strain evidence="1 2">Sr47</strain>
    </source>
</reference>
<dbReference type="AlphaFoldDB" id="A0A4V3I6G3"/>
<organism evidence="1 2">
    <name type="scientific">Cryobacterium tagatosivorans</name>
    <dbReference type="NCBI Taxonomy" id="1259199"/>
    <lineage>
        <taxon>Bacteria</taxon>
        <taxon>Bacillati</taxon>
        <taxon>Actinomycetota</taxon>
        <taxon>Actinomycetes</taxon>
        <taxon>Micrococcales</taxon>
        <taxon>Microbacteriaceae</taxon>
        <taxon>Cryobacterium</taxon>
    </lineage>
</organism>
<keyword evidence="2" id="KW-1185">Reference proteome</keyword>